<dbReference type="AlphaFoldDB" id="A0AAE0T1S5"/>
<evidence type="ECO:0000313" key="2">
    <source>
        <dbReference type="Proteomes" id="UP001195483"/>
    </source>
</evidence>
<proteinExistence type="predicted"/>
<sequence length="145" mass="16137">MAKILDEVYDLTQPRMVTLKADHLSEHHPESIQMAAERSKWRHLTKSTATDTTNFHYRPFLGLPTINSLVFSYDNGASYKTGNLPTGIYEINATAKEMQITTLNGDDKLDICLNSYFANTANASLCQLLGRLDTLTLLTASLALI</sequence>
<reference evidence="1" key="1">
    <citation type="journal article" date="2021" name="Genome Biol. Evol.">
        <title>A High-Quality Reference Genome for a Parasitic Bivalve with Doubly Uniparental Inheritance (Bivalvia: Unionida).</title>
        <authorList>
            <person name="Smith C.H."/>
        </authorList>
    </citation>
    <scope>NUCLEOTIDE SEQUENCE</scope>
    <source>
        <strain evidence="1">CHS0354</strain>
    </source>
</reference>
<protein>
    <submittedName>
        <fullName evidence="1">Uncharacterized protein</fullName>
    </submittedName>
</protein>
<keyword evidence="2" id="KW-1185">Reference proteome</keyword>
<reference evidence="1" key="2">
    <citation type="journal article" date="2021" name="Genome Biol. Evol.">
        <title>Developing a high-quality reference genome for a parasitic bivalve with doubly uniparental inheritance (Bivalvia: Unionida).</title>
        <authorList>
            <person name="Smith C.H."/>
        </authorList>
    </citation>
    <scope>NUCLEOTIDE SEQUENCE</scope>
    <source>
        <strain evidence="1">CHS0354</strain>
        <tissue evidence="1">Mantle</tissue>
    </source>
</reference>
<reference evidence="1" key="3">
    <citation type="submission" date="2023-05" db="EMBL/GenBank/DDBJ databases">
        <authorList>
            <person name="Smith C.H."/>
        </authorList>
    </citation>
    <scope>NUCLEOTIDE SEQUENCE</scope>
    <source>
        <strain evidence="1">CHS0354</strain>
        <tissue evidence="1">Mantle</tissue>
    </source>
</reference>
<dbReference type="Proteomes" id="UP001195483">
    <property type="component" value="Unassembled WGS sequence"/>
</dbReference>
<comment type="caution">
    <text evidence="1">The sequence shown here is derived from an EMBL/GenBank/DDBJ whole genome shotgun (WGS) entry which is preliminary data.</text>
</comment>
<dbReference type="EMBL" id="JAEAOA010002230">
    <property type="protein sequence ID" value="KAK3601660.1"/>
    <property type="molecule type" value="Genomic_DNA"/>
</dbReference>
<gene>
    <name evidence="1" type="ORF">CHS0354_038223</name>
</gene>
<accession>A0AAE0T1S5</accession>
<name>A0AAE0T1S5_9BIVA</name>
<organism evidence="1 2">
    <name type="scientific">Potamilus streckersoni</name>
    <dbReference type="NCBI Taxonomy" id="2493646"/>
    <lineage>
        <taxon>Eukaryota</taxon>
        <taxon>Metazoa</taxon>
        <taxon>Spiralia</taxon>
        <taxon>Lophotrochozoa</taxon>
        <taxon>Mollusca</taxon>
        <taxon>Bivalvia</taxon>
        <taxon>Autobranchia</taxon>
        <taxon>Heteroconchia</taxon>
        <taxon>Palaeoheterodonta</taxon>
        <taxon>Unionida</taxon>
        <taxon>Unionoidea</taxon>
        <taxon>Unionidae</taxon>
        <taxon>Ambleminae</taxon>
        <taxon>Lampsilini</taxon>
        <taxon>Potamilus</taxon>
    </lineage>
</organism>
<evidence type="ECO:0000313" key="1">
    <source>
        <dbReference type="EMBL" id="KAK3601660.1"/>
    </source>
</evidence>